<dbReference type="HOGENOM" id="CLU_470783_0_0_4"/>
<dbReference type="KEGG" id="pna:Pnap_3976"/>
<dbReference type="AlphaFoldDB" id="A1VUE3"/>
<organism evidence="3 4">
    <name type="scientific">Polaromonas naphthalenivorans (strain CJ2)</name>
    <dbReference type="NCBI Taxonomy" id="365044"/>
    <lineage>
        <taxon>Bacteria</taxon>
        <taxon>Pseudomonadati</taxon>
        <taxon>Pseudomonadota</taxon>
        <taxon>Betaproteobacteria</taxon>
        <taxon>Burkholderiales</taxon>
        <taxon>Comamonadaceae</taxon>
        <taxon>Polaromonas</taxon>
    </lineage>
</organism>
<evidence type="ECO:0000259" key="2">
    <source>
        <dbReference type="PROSITE" id="PS50878"/>
    </source>
</evidence>
<evidence type="ECO:0000313" key="3">
    <source>
        <dbReference type="EMBL" id="ABM39271.1"/>
    </source>
</evidence>
<dbReference type="OrthoDB" id="8538592at2"/>
<dbReference type="Pfam" id="PF00078">
    <property type="entry name" value="RVT_1"/>
    <property type="match status" value="1"/>
</dbReference>
<proteinExistence type="predicted"/>
<dbReference type="Proteomes" id="UP000000644">
    <property type="component" value="Chromosome"/>
</dbReference>
<feature type="region of interest" description="Disordered" evidence="1">
    <location>
        <begin position="511"/>
        <end position="533"/>
    </location>
</feature>
<evidence type="ECO:0000313" key="4">
    <source>
        <dbReference type="Proteomes" id="UP000000644"/>
    </source>
</evidence>
<dbReference type="eggNOG" id="COG3344">
    <property type="taxonomic scope" value="Bacteria"/>
</dbReference>
<evidence type="ECO:0000256" key="1">
    <source>
        <dbReference type="SAM" id="MobiDB-lite"/>
    </source>
</evidence>
<dbReference type="STRING" id="365044.Pnap_3976"/>
<feature type="compositionally biased region" description="Polar residues" evidence="1">
    <location>
        <begin position="512"/>
        <end position="532"/>
    </location>
</feature>
<protein>
    <recommendedName>
        <fullName evidence="2">Reverse transcriptase domain-containing protein</fullName>
    </recommendedName>
</protein>
<gene>
    <name evidence="3" type="ordered locus">Pnap_3976</name>
</gene>
<dbReference type="EMBL" id="CP000529">
    <property type="protein sequence ID" value="ABM39271.1"/>
    <property type="molecule type" value="Genomic_DNA"/>
</dbReference>
<feature type="domain" description="Reverse transcriptase" evidence="2">
    <location>
        <begin position="1"/>
        <end position="286"/>
    </location>
</feature>
<keyword evidence="4" id="KW-1185">Reference proteome</keyword>
<reference evidence="4" key="1">
    <citation type="journal article" date="2009" name="Environ. Microbiol.">
        <title>The genome of Polaromonas naphthalenivorans strain CJ2, isolated from coal tar-contaminated sediment, reveals physiological and metabolic versatility and evolution through extensive horizontal gene transfer.</title>
        <authorList>
            <person name="Yagi J.M."/>
            <person name="Sims D."/>
            <person name="Brettin T."/>
            <person name="Bruce D."/>
            <person name="Madsen E.L."/>
        </authorList>
    </citation>
    <scope>NUCLEOTIDE SEQUENCE [LARGE SCALE GENOMIC DNA]</scope>
    <source>
        <strain evidence="4">CJ2</strain>
    </source>
</reference>
<dbReference type="PROSITE" id="PS50878">
    <property type="entry name" value="RT_POL"/>
    <property type="match status" value="1"/>
</dbReference>
<dbReference type="CDD" id="cd01646">
    <property type="entry name" value="RT_Bac_retron_I"/>
    <property type="match status" value="1"/>
</dbReference>
<accession>A1VUE3</accession>
<dbReference type="InterPro" id="IPR000477">
    <property type="entry name" value="RT_dom"/>
</dbReference>
<dbReference type="RefSeq" id="WP_011803337.1">
    <property type="nucleotide sequence ID" value="NC_008781.1"/>
</dbReference>
<sequence>MSAITTDQLLLIRALNSTKQSYFPSYMGLRVLGKNLSIQDPAYIHRMLERRIASCDKWSYKPFQLYKGSSNHNGKLVHEYRDCVAPNPSTALAGAHILAILASSPSFAVSTQVYSYLWPKSASSGSSYRFFAEGYKRRNNEIFRALQGNDRIAVVADIKRFYPSVKIENITKSLKCLFQNLPNEFSDGFTNFFVQLLNASNGGIPIGPAPGHLLGHVALSQVDSDLTKKYGSNYFRYVDDIVIVCPSADRAVVLSDIENCVKRSNFELNLSKTEYLTKEEWHASNISADVPFEDDFRSFTRELTVYLALYEDRTQSLSDRLKGAGFSIPIERLKTLSNYSRFRYFLRHQKSIAQVFQTLRVLRLDEKYFVEKATALKNLYEQSLSELCSESLTSPHLRRWKIQRARRLVNVLFYLRTFSEWKGPQDAFQAFPELVEQASLANALQGGIVNPVLPFFGQAPAAFAELWKEHGGTQAVLNLETQLDDAKLNSLVLLRLHGTVAQSALPDIPKTPTGQLLLSTNDESPNSRTASDLSFEDEFQSLRIDTTGEELCTLARTRHSILEGAPLEALSLIGSEYMS</sequence>
<name>A1VUE3_POLNA</name>